<evidence type="ECO:0000256" key="3">
    <source>
        <dbReference type="ARBA" id="ARBA00022741"/>
    </source>
</evidence>
<dbReference type="InterPro" id="IPR014013">
    <property type="entry name" value="Helic_SF1/SF2_ATP-bd_DinG/Rad3"/>
</dbReference>
<evidence type="ECO:0000313" key="15">
    <source>
        <dbReference type="Proteomes" id="UP000470772"/>
    </source>
</evidence>
<sequence length="550" mass="63114">MNYREWQSSLREKIIFQLKNNKVVLLQAPTGSGKTLFALDVAFSVGNKVLVAVRTHNEFYPFYREIANRFHGKRYAFLIGRSNGCLIASEKVKAEDITCSGCEFLTWKKIDFYGSPFETLAKLKKEGVNEKFCPYHSILNSALDADVILVTYPYLFIPSLRDTIGISLDDYVVIVDEAHNVDSLIDLEERRLSPNSINMAIKQSFGLEVKQILEKLKAKVVEITFKEKKFIALSKEKVESLLLKDELDAIEEEASYLSQRMITQRKIVTNHLMSIVKFFNSVKEDRFRVFSSENSIIAKPVTSDQYMSIFNGSNVKAIFMSGTLQPKEYFSSVLGLSKDTFYVDVEKEVGKVGGSYECFIALDVTSSYSLRSEEMNKRFASYLLRIYYQAKGHILAVFPSYEMIEKVSLYLRSVNTFTETPITKVDDLIEHARNTPKIMIMATARGKLSEGIEISQNGRSLINDVAIVGIPYPPLDDYMKARSEEVSKRTRRNYLEELMQMPAYIAVRQAIGRSIRSPEDKSEVWLLDKRFNNIWWKKNIKCFNPKLVRL</sequence>
<dbReference type="SMART" id="SM00491">
    <property type="entry name" value="HELICc2"/>
    <property type="match status" value="1"/>
</dbReference>
<evidence type="ECO:0000256" key="11">
    <source>
        <dbReference type="ARBA" id="ARBA00023204"/>
    </source>
</evidence>
<dbReference type="GO" id="GO:0016818">
    <property type="term" value="F:hydrolase activity, acting on acid anhydrides, in phosphorus-containing anhydrides"/>
    <property type="evidence" value="ECO:0007669"/>
    <property type="project" value="InterPro"/>
</dbReference>
<comment type="caution">
    <text evidence="14">The sequence shown here is derived from an EMBL/GenBank/DDBJ whole genome shotgun (WGS) entry which is preliminary data.</text>
</comment>
<evidence type="ECO:0000256" key="12">
    <source>
        <dbReference type="ARBA" id="ARBA00023235"/>
    </source>
</evidence>
<evidence type="ECO:0000256" key="8">
    <source>
        <dbReference type="ARBA" id="ARBA00023004"/>
    </source>
</evidence>
<dbReference type="GO" id="GO:0003678">
    <property type="term" value="F:DNA helicase activity"/>
    <property type="evidence" value="ECO:0007669"/>
    <property type="project" value="InterPro"/>
</dbReference>
<evidence type="ECO:0000256" key="6">
    <source>
        <dbReference type="ARBA" id="ARBA00022806"/>
    </source>
</evidence>
<dbReference type="PANTHER" id="PTHR11472:SF34">
    <property type="entry name" value="REGULATOR OF TELOMERE ELONGATION HELICASE 1"/>
    <property type="match status" value="1"/>
</dbReference>
<keyword evidence="10" id="KW-0238">DNA-binding</keyword>
<dbReference type="InterPro" id="IPR006555">
    <property type="entry name" value="ATP-dep_Helicase_C"/>
</dbReference>
<dbReference type="Proteomes" id="UP000470772">
    <property type="component" value="Unassembled WGS sequence"/>
</dbReference>
<keyword evidence="6 14" id="KW-0347">Helicase</keyword>
<dbReference type="InterPro" id="IPR006554">
    <property type="entry name" value="Helicase-like_DEXD_c2"/>
</dbReference>
<keyword evidence="3" id="KW-0547">Nucleotide-binding</keyword>
<reference evidence="14 15" key="1">
    <citation type="submission" date="2019-10" db="EMBL/GenBank/DDBJ databases">
        <title>Sequencing and Assembly of Multiple Reported Metal-Biooxidizing Members of the Extremely Thermoacidophilic Archaeal Family Sulfolobaceae.</title>
        <authorList>
            <person name="Counts J.A."/>
            <person name="Kelly R.M."/>
        </authorList>
    </citation>
    <scope>NUCLEOTIDE SEQUENCE [LARGE SCALE GENOMIC DNA]</scope>
    <source>
        <strain evidence="14 15">DSM 6482</strain>
    </source>
</reference>
<dbReference type="AlphaFoldDB" id="A0A6A9QRD5"/>
<evidence type="ECO:0000256" key="4">
    <source>
        <dbReference type="ARBA" id="ARBA00022763"/>
    </source>
</evidence>
<dbReference type="InterPro" id="IPR010614">
    <property type="entry name" value="RAD3-like_helicase_DEAD"/>
</dbReference>
<evidence type="ECO:0000259" key="13">
    <source>
        <dbReference type="PROSITE" id="PS51193"/>
    </source>
</evidence>
<evidence type="ECO:0000256" key="10">
    <source>
        <dbReference type="ARBA" id="ARBA00023125"/>
    </source>
</evidence>
<proteinExistence type="predicted"/>
<protein>
    <submittedName>
        <fullName evidence="14">DEAD/DEAH box helicase</fullName>
    </submittedName>
</protein>
<keyword evidence="1" id="KW-0004">4Fe-4S</keyword>
<evidence type="ECO:0000256" key="7">
    <source>
        <dbReference type="ARBA" id="ARBA00022840"/>
    </source>
</evidence>
<dbReference type="Pfam" id="PF06733">
    <property type="entry name" value="DEAD_2"/>
    <property type="match status" value="1"/>
</dbReference>
<keyword evidence="5" id="KW-0378">Hydrolase</keyword>
<accession>A0A6A9QRD5</accession>
<feature type="domain" description="Helicase ATP-binding" evidence="13">
    <location>
        <begin position="1"/>
        <end position="233"/>
    </location>
</feature>
<dbReference type="PANTHER" id="PTHR11472">
    <property type="entry name" value="DNA REPAIR DEAD HELICASE RAD3/XP-D SUBFAMILY MEMBER"/>
    <property type="match status" value="1"/>
</dbReference>
<gene>
    <name evidence="14" type="ORF">GC250_02575</name>
</gene>
<evidence type="ECO:0000313" key="14">
    <source>
        <dbReference type="EMBL" id="MUN28373.1"/>
    </source>
</evidence>
<dbReference type="EMBL" id="WGGD01000005">
    <property type="protein sequence ID" value="MUN28373.1"/>
    <property type="molecule type" value="Genomic_DNA"/>
</dbReference>
<dbReference type="Gene3D" id="3.40.50.300">
    <property type="entry name" value="P-loop containing nucleotide triphosphate hydrolases"/>
    <property type="match status" value="2"/>
</dbReference>
<keyword evidence="11" id="KW-0234">DNA repair</keyword>
<dbReference type="SMART" id="SM00488">
    <property type="entry name" value="DEXDc2"/>
    <property type="match status" value="1"/>
</dbReference>
<keyword evidence="9" id="KW-0411">Iron-sulfur</keyword>
<dbReference type="RefSeq" id="WP_156016209.1">
    <property type="nucleotide sequence ID" value="NZ_WGGD01000005.1"/>
</dbReference>
<dbReference type="GO" id="GO:0051539">
    <property type="term" value="F:4 iron, 4 sulfur cluster binding"/>
    <property type="evidence" value="ECO:0007669"/>
    <property type="project" value="UniProtKB-KW"/>
</dbReference>
<dbReference type="SUPFAM" id="SSF52540">
    <property type="entry name" value="P-loop containing nucleoside triphosphate hydrolases"/>
    <property type="match status" value="1"/>
</dbReference>
<keyword evidence="12" id="KW-0413">Isomerase</keyword>
<dbReference type="GO" id="GO:0006281">
    <property type="term" value="P:DNA repair"/>
    <property type="evidence" value="ECO:0007669"/>
    <property type="project" value="UniProtKB-KW"/>
</dbReference>
<dbReference type="InterPro" id="IPR027417">
    <property type="entry name" value="P-loop_NTPase"/>
</dbReference>
<dbReference type="Gene3D" id="1.10.275.30">
    <property type="match status" value="1"/>
</dbReference>
<dbReference type="GO" id="GO:0005524">
    <property type="term" value="F:ATP binding"/>
    <property type="evidence" value="ECO:0007669"/>
    <property type="project" value="UniProtKB-KW"/>
</dbReference>
<dbReference type="Pfam" id="PF13307">
    <property type="entry name" value="Helicase_C_2"/>
    <property type="match status" value="1"/>
</dbReference>
<dbReference type="InterPro" id="IPR045028">
    <property type="entry name" value="DinG/Rad3-like"/>
</dbReference>
<keyword evidence="4" id="KW-0227">DNA damage</keyword>
<keyword evidence="2" id="KW-0479">Metal-binding</keyword>
<evidence type="ECO:0000256" key="9">
    <source>
        <dbReference type="ARBA" id="ARBA00023014"/>
    </source>
</evidence>
<dbReference type="GO" id="GO:0046872">
    <property type="term" value="F:metal ion binding"/>
    <property type="evidence" value="ECO:0007669"/>
    <property type="project" value="UniProtKB-KW"/>
</dbReference>
<evidence type="ECO:0000256" key="2">
    <source>
        <dbReference type="ARBA" id="ARBA00022723"/>
    </source>
</evidence>
<keyword evidence="7" id="KW-0067">ATP-binding</keyword>
<keyword evidence="15" id="KW-1185">Reference proteome</keyword>
<dbReference type="GO" id="GO:0003677">
    <property type="term" value="F:DNA binding"/>
    <property type="evidence" value="ECO:0007669"/>
    <property type="project" value="UniProtKB-KW"/>
</dbReference>
<organism evidence="14 15">
    <name type="scientific">Sulfuracidifex metallicus DSM 6482 = JCM 9184</name>
    <dbReference type="NCBI Taxonomy" id="523847"/>
    <lineage>
        <taxon>Archaea</taxon>
        <taxon>Thermoproteota</taxon>
        <taxon>Thermoprotei</taxon>
        <taxon>Sulfolobales</taxon>
        <taxon>Sulfolobaceae</taxon>
        <taxon>Sulfuracidifex</taxon>
    </lineage>
</organism>
<keyword evidence="8" id="KW-0408">Iron</keyword>
<evidence type="ECO:0000256" key="5">
    <source>
        <dbReference type="ARBA" id="ARBA00022801"/>
    </source>
</evidence>
<dbReference type="PROSITE" id="PS51193">
    <property type="entry name" value="HELICASE_ATP_BIND_2"/>
    <property type="match status" value="1"/>
</dbReference>
<evidence type="ECO:0000256" key="1">
    <source>
        <dbReference type="ARBA" id="ARBA00022485"/>
    </source>
</evidence>
<name>A0A6A9QRD5_SULME</name>